<sequence length="66" mass="6942">MGWDLLVIQYHHFTLTQGWLGAGRAGLAATVERVVTATGAAGLTLSPVPGYRELGSPSKTTSVYPI</sequence>
<protein>
    <submittedName>
        <fullName evidence="1">Uncharacterized protein</fullName>
    </submittedName>
</protein>
<accession>A0A0R1U645</accession>
<reference evidence="1 2" key="1">
    <citation type="journal article" date="2015" name="Genome Announc.">
        <title>Expanding the biotechnology potential of lactobacilli through comparative genomics of 213 strains and associated genera.</title>
        <authorList>
            <person name="Sun Z."/>
            <person name="Harris H.M."/>
            <person name="McCann A."/>
            <person name="Guo C."/>
            <person name="Argimon S."/>
            <person name="Zhang W."/>
            <person name="Yang X."/>
            <person name="Jeffery I.B."/>
            <person name="Cooney J.C."/>
            <person name="Kagawa T.F."/>
            <person name="Liu W."/>
            <person name="Song Y."/>
            <person name="Salvetti E."/>
            <person name="Wrobel A."/>
            <person name="Rasinkangas P."/>
            <person name="Parkhill J."/>
            <person name="Rea M.C."/>
            <person name="O'Sullivan O."/>
            <person name="Ritari J."/>
            <person name="Douillard F.P."/>
            <person name="Paul Ross R."/>
            <person name="Yang R."/>
            <person name="Briner A.E."/>
            <person name="Felis G.E."/>
            <person name="de Vos W.M."/>
            <person name="Barrangou R."/>
            <person name="Klaenhammer T.R."/>
            <person name="Caufield P.W."/>
            <person name="Cui Y."/>
            <person name="Zhang H."/>
            <person name="O'Toole P.W."/>
        </authorList>
    </citation>
    <scope>NUCLEOTIDE SEQUENCE [LARGE SCALE GENOMIC DNA]</scope>
    <source>
        <strain evidence="1 2">DSM 15945</strain>
    </source>
</reference>
<dbReference type="Proteomes" id="UP000051922">
    <property type="component" value="Unassembled WGS sequence"/>
</dbReference>
<dbReference type="EMBL" id="AZFJ01000044">
    <property type="protein sequence ID" value="KRL86517.1"/>
    <property type="molecule type" value="Genomic_DNA"/>
</dbReference>
<gene>
    <name evidence="1" type="ORF">FC50_GL000766</name>
</gene>
<dbReference type="AlphaFoldDB" id="A0A0R1U645"/>
<name>A0A0R1U645_9LACO</name>
<organism evidence="1 2">
    <name type="scientific">Lacticaseibacillus pantheris DSM 15945 = JCM 12539 = NBRC 106106</name>
    <dbReference type="NCBI Taxonomy" id="1423783"/>
    <lineage>
        <taxon>Bacteria</taxon>
        <taxon>Bacillati</taxon>
        <taxon>Bacillota</taxon>
        <taxon>Bacilli</taxon>
        <taxon>Lactobacillales</taxon>
        <taxon>Lactobacillaceae</taxon>
        <taxon>Lacticaseibacillus</taxon>
    </lineage>
</organism>
<evidence type="ECO:0000313" key="2">
    <source>
        <dbReference type="Proteomes" id="UP000051922"/>
    </source>
</evidence>
<dbReference type="STRING" id="1423783.FC50_GL000766"/>
<proteinExistence type="predicted"/>
<comment type="caution">
    <text evidence="1">The sequence shown here is derived from an EMBL/GenBank/DDBJ whole genome shotgun (WGS) entry which is preliminary data.</text>
</comment>
<evidence type="ECO:0000313" key="1">
    <source>
        <dbReference type="EMBL" id="KRL86517.1"/>
    </source>
</evidence>
<dbReference type="PATRIC" id="fig|1423783.4.peg.794"/>
<keyword evidence="2" id="KW-1185">Reference proteome</keyword>